<dbReference type="EMBL" id="DTCA01000046">
    <property type="protein sequence ID" value="HGM07030.1"/>
    <property type="molecule type" value="Genomic_DNA"/>
</dbReference>
<gene>
    <name evidence="1" type="ORF">ENU31_01280</name>
</gene>
<comment type="caution">
    <text evidence="1">The sequence shown here is derived from an EMBL/GenBank/DDBJ whole genome shotgun (WGS) entry which is preliminary data.</text>
</comment>
<protein>
    <submittedName>
        <fullName evidence="1">Uncharacterized protein</fullName>
    </submittedName>
</protein>
<sequence length="110" mass="12628">MVSIDMLNITRVDETHIVTEILKRTSSDIVSWRELLDLCKANGISSNRLRKILLSLIEAKEIVELRCRLFTSPKLLRELPQDELEKKISEAIARSKLKKCGKPLTITIKK</sequence>
<organism evidence="1">
    <name type="scientific">Ignisphaera aggregans</name>
    <dbReference type="NCBI Taxonomy" id="334771"/>
    <lineage>
        <taxon>Archaea</taxon>
        <taxon>Thermoproteota</taxon>
        <taxon>Thermoprotei</taxon>
        <taxon>Desulfurococcales</taxon>
        <taxon>Desulfurococcaceae</taxon>
        <taxon>Ignisphaera</taxon>
    </lineage>
</organism>
<proteinExistence type="predicted"/>
<accession>A0A7C4H6C0</accession>
<evidence type="ECO:0000313" key="1">
    <source>
        <dbReference type="EMBL" id="HGM07030.1"/>
    </source>
</evidence>
<dbReference type="AlphaFoldDB" id="A0A7C4H6C0"/>
<reference evidence="1" key="1">
    <citation type="journal article" date="2020" name="mSystems">
        <title>Genome- and Community-Level Interaction Insights into Carbon Utilization and Element Cycling Functions of Hydrothermarchaeota in Hydrothermal Sediment.</title>
        <authorList>
            <person name="Zhou Z."/>
            <person name="Liu Y."/>
            <person name="Xu W."/>
            <person name="Pan J."/>
            <person name="Luo Z.H."/>
            <person name="Li M."/>
        </authorList>
    </citation>
    <scope>NUCLEOTIDE SEQUENCE [LARGE SCALE GENOMIC DNA]</scope>
    <source>
        <strain evidence="1">SpSt-658</strain>
    </source>
</reference>
<name>A0A7C4H6C0_9CREN</name>